<dbReference type="Pfam" id="PF07228">
    <property type="entry name" value="SpoIIE"/>
    <property type="match status" value="1"/>
</dbReference>
<dbReference type="InterPro" id="IPR052016">
    <property type="entry name" value="Bact_Sigma-Reg"/>
</dbReference>
<dbReference type="InterPro" id="IPR014787">
    <property type="entry name" value="PSer_Pase_RsbU_N"/>
</dbReference>
<keyword evidence="1" id="KW-0378">Hydrolase</keyword>
<dbReference type="SMART" id="SM00331">
    <property type="entry name" value="PP2C_SIG"/>
    <property type="match status" value="1"/>
</dbReference>
<organism evidence="3 4">
    <name type="scientific">Oceanobacillus profundus</name>
    <dbReference type="NCBI Taxonomy" id="372463"/>
    <lineage>
        <taxon>Bacteria</taxon>
        <taxon>Bacillati</taxon>
        <taxon>Bacillota</taxon>
        <taxon>Bacilli</taxon>
        <taxon>Bacillales</taxon>
        <taxon>Bacillaceae</taxon>
        <taxon>Oceanobacillus</taxon>
    </lineage>
</organism>
<accession>A0A417YEA7</accession>
<dbReference type="PANTHER" id="PTHR43156:SF15">
    <property type="entry name" value="PHOSPHOSERINE PHOSPHATASE RSBU"/>
    <property type="match status" value="1"/>
</dbReference>
<dbReference type="Gene3D" id="1.10.1240.30">
    <property type="entry name" value="KaiA/RbsU domain"/>
    <property type="match status" value="1"/>
</dbReference>
<dbReference type="AlphaFoldDB" id="A0A417YEA7"/>
<dbReference type="FunFam" id="3.60.40.10:FF:000045">
    <property type="entry name" value="Stage II sporulation protein E"/>
    <property type="match status" value="1"/>
</dbReference>
<reference evidence="3 4" key="1">
    <citation type="journal article" date="2007" name="Int. J. Syst. Evol. Microbiol.">
        <title>Oceanobacillus profundus sp. nov., isolated from a deep-sea sediment core.</title>
        <authorList>
            <person name="Kim Y.G."/>
            <person name="Choi D.H."/>
            <person name="Hyun S."/>
            <person name="Cho B.C."/>
        </authorList>
    </citation>
    <scope>NUCLEOTIDE SEQUENCE [LARGE SCALE GENOMIC DNA]</scope>
    <source>
        <strain evidence="3 4">DSM 18246</strain>
    </source>
</reference>
<dbReference type="Proteomes" id="UP000285456">
    <property type="component" value="Unassembled WGS sequence"/>
</dbReference>
<keyword evidence="4" id="KW-1185">Reference proteome</keyword>
<dbReference type="PROSITE" id="PS51746">
    <property type="entry name" value="PPM_2"/>
    <property type="match status" value="1"/>
</dbReference>
<name>A0A417YEA7_9BACI</name>
<evidence type="ECO:0000256" key="1">
    <source>
        <dbReference type="ARBA" id="ARBA00022801"/>
    </source>
</evidence>
<evidence type="ECO:0000313" key="3">
    <source>
        <dbReference type="EMBL" id="RHW30959.1"/>
    </source>
</evidence>
<dbReference type="Gene3D" id="3.60.40.10">
    <property type="entry name" value="PPM-type phosphatase domain"/>
    <property type="match status" value="1"/>
</dbReference>
<feature type="domain" description="PPM-type phosphatase" evidence="2">
    <location>
        <begin position="124"/>
        <end position="335"/>
    </location>
</feature>
<dbReference type="InterPro" id="IPR036457">
    <property type="entry name" value="PPM-type-like_dom_sf"/>
</dbReference>
<dbReference type="RefSeq" id="WP_095311895.1">
    <property type="nucleotide sequence ID" value="NZ_JAMAWL010000008.1"/>
</dbReference>
<evidence type="ECO:0000259" key="2">
    <source>
        <dbReference type="PROSITE" id="PS51746"/>
    </source>
</evidence>
<dbReference type="SUPFAM" id="SSF101215">
    <property type="entry name" value="KaiA/RbsU domain"/>
    <property type="match status" value="1"/>
</dbReference>
<dbReference type="InterPro" id="IPR017944">
    <property type="entry name" value="KaiA/RbsU_helical_domain_sf"/>
</dbReference>
<protein>
    <submittedName>
        <fullName evidence="3">Phosphoserine phosphatase</fullName>
    </submittedName>
</protein>
<comment type="caution">
    <text evidence="3">The sequence shown here is derived from an EMBL/GenBank/DDBJ whole genome shotgun (WGS) entry which is preliminary data.</text>
</comment>
<dbReference type="InterPro" id="IPR001932">
    <property type="entry name" value="PPM-type_phosphatase-like_dom"/>
</dbReference>
<proteinExistence type="predicted"/>
<dbReference type="EMBL" id="QWEH01000010">
    <property type="protein sequence ID" value="RHW30959.1"/>
    <property type="molecule type" value="Genomic_DNA"/>
</dbReference>
<dbReference type="PANTHER" id="PTHR43156">
    <property type="entry name" value="STAGE II SPORULATION PROTEIN E-RELATED"/>
    <property type="match status" value="1"/>
</dbReference>
<dbReference type="GO" id="GO:0016791">
    <property type="term" value="F:phosphatase activity"/>
    <property type="evidence" value="ECO:0007669"/>
    <property type="project" value="TreeGrafter"/>
</dbReference>
<dbReference type="SMART" id="SM00332">
    <property type="entry name" value="PP2Cc"/>
    <property type="match status" value="1"/>
</dbReference>
<evidence type="ECO:0000313" key="4">
    <source>
        <dbReference type="Proteomes" id="UP000285456"/>
    </source>
</evidence>
<dbReference type="SUPFAM" id="SSF81606">
    <property type="entry name" value="PP2C-like"/>
    <property type="match status" value="1"/>
</dbReference>
<sequence>MEELIKLHAATYKELLKNYVDTQDERALYGVEKVTKAFIKENILPEEIVNLHIDAMEEVSTKLNKDYKHSMNFLLEAMISYGLAMQEIQMLREEKHVLESEISVAASMQETLLGTTKPSIEGLDIGIVSVPAHQMNGDYHHFIKGKDGSLGIAIADVIGKGIPAALCMSMIKYAMDSYPEESMSPKSILKNLNRVVERNVDPSMFITMCYAQYLPSEQKLRYSSAGHEPGYYYNAKNDTFKEIDAKGLVLGVSPDSEYSEYELVIEKNDMIILLTDGVTECRDGERFIESQEVLSIIRKYAYLPAQEMVDNVYKHFERLQDFQLRDDFTLLILRKKV</sequence>
<dbReference type="OrthoDB" id="311592at2"/>
<dbReference type="Pfam" id="PF08673">
    <property type="entry name" value="RsbU_N"/>
    <property type="match status" value="1"/>
</dbReference>
<gene>
    <name evidence="3" type="ORF">D1B32_14375</name>
</gene>